<dbReference type="AlphaFoldDB" id="A0AAQ4DGK1"/>
<comment type="similarity">
    <text evidence="1 3">Belongs to the arylamine N-acetyltransferase family.</text>
</comment>
<dbReference type="PANTHER" id="PTHR11786:SF0">
    <property type="entry name" value="ARYLAMINE N-ACETYLTRANSFERASE 4-RELATED"/>
    <property type="match status" value="1"/>
</dbReference>
<keyword evidence="3" id="KW-0012">Acyltransferase</keyword>
<proteinExistence type="inferred from homology"/>
<protein>
    <recommendedName>
        <fullName evidence="2">arylamine N-acetyltransferase</fullName>
        <ecNumber evidence="2">2.3.1.5</ecNumber>
    </recommendedName>
</protein>
<dbReference type="InterPro" id="IPR001447">
    <property type="entry name" value="Arylamine_N-AcTrfase"/>
</dbReference>
<dbReference type="Gene3D" id="3.30.2140.10">
    <property type="entry name" value="Arylamine N-acetyltransferase"/>
    <property type="match status" value="1"/>
</dbReference>
<evidence type="ECO:0000256" key="2">
    <source>
        <dbReference type="ARBA" id="ARBA00012701"/>
    </source>
</evidence>
<dbReference type="EC" id="2.3.1.5" evidence="2"/>
<dbReference type="SUPFAM" id="SSF54001">
    <property type="entry name" value="Cysteine proteinases"/>
    <property type="match status" value="1"/>
</dbReference>
<dbReference type="Proteomes" id="UP001321473">
    <property type="component" value="Unassembled WGS sequence"/>
</dbReference>
<keyword evidence="3" id="KW-0808">Transferase</keyword>
<organism evidence="4 5">
    <name type="scientific">Amblyomma americanum</name>
    <name type="common">Lone star tick</name>
    <dbReference type="NCBI Taxonomy" id="6943"/>
    <lineage>
        <taxon>Eukaryota</taxon>
        <taxon>Metazoa</taxon>
        <taxon>Ecdysozoa</taxon>
        <taxon>Arthropoda</taxon>
        <taxon>Chelicerata</taxon>
        <taxon>Arachnida</taxon>
        <taxon>Acari</taxon>
        <taxon>Parasitiformes</taxon>
        <taxon>Ixodida</taxon>
        <taxon>Ixodoidea</taxon>
        <taxon>Ixodidae</taxon>
        <taxon>Amblyomminae</taxon>
        <taxon>Amblyomma</taxon>
    </lineage>
</organism>
<gene>
    <name evidence="4" type="ORF">V5799_027142</name>
</gene>
<accession>A0AAQ4DGK1</accession>
<dbReference type="PRINTS" id="PR01543">
    <property type="entry name" value="ANATRNSFRASE"/>
</dbReference>
<evidence type="ECO:0000256" key="3">
    <source>
        <dbReference type="RuleBase" id="RU003452"/>
    </source>
</evidence>
<evidence type="ECO:0000313" key="5">
    <source>
        <dbReference type="Proteomes" id="UP001321473"/>
    </source>
</evidence>
<dbReference type="InterPro" id="IPR038765">
    <property type="entry name" value="Papain-like_cys_pep_sf"/>
</dbReference>
<keyword evidence="5" id="KW-1185">Reference proteome</keyword>
<evidence type="ECO:0000256" key="1">
    <source>
        <dbReference type="ARBA" id="ARBA00006547"/>
    </source>
</evidence>
<sequence>MAPLTARELDLYLDLLELDRAGLTMQNLATLNTIIAAHVDRLPFQAIDTFAGDLPLMDDDSVFRKVIVQRRGGFCFELNNVLGRLLLTLGFKFHLRGARIRWGRPLDTPVTPLGHVLLCVDLGDKEGEFFTDVGFGGPNPFKALPIEGDADPYRMRKLDGEDYVEVAVKSTGRDGASAHWRPVYHVFSVPQKWIDFVPQYWYVSLHPQSLFRNILLAGRFTNNSWVTLVNGRLCRRSVSGRVEERRITNADEVLRVLESELMLKLNSDKNLKRLRLRIQSIL</sequence>
<dbReference type="EMBL" id="JARKHS020030945">
    <property type="protein sequence ID" value="KAK8761591.1"/>
    <property type="molecule type" value="Genomic_DNA"/>
</dbReference>
<dbReference type="Pfam" id="PF00797">
    <property type="entry name" value="Acetyltransf_2"/>
    <property type="match status" value="1"/>
</dbReference>
<comment type="caution">
    <text evidence="4">The sequence shown here is derived from an EMBL/GenBank/DDBJ whole genome shotgun (WGS) entry which is preliminary data.</text>
</comment>
<dbReference type="GO" id="GO:0004060">
    <property type="term" value="F:arylamine N-acetyltransferase activity"/>
    <property type="evidence" value="ECO:0007669"/>
    <property type="project" value="UniProtKB-EC"/>
</dbReference>
<dbReference type="Gene3D" id="2.40.128.150">
    <property type="entry name" value="Cysteine proteinases"/>
    <property type="match status" value="1"/>
</dbReference>
<evidence type="ECO:0000313" key="4">
    <source>
        <dbReference type="EMBL" id="KAK8761591.1"/>
    </source>
</evidence>
<name>A0AAQ4DGK1_AMBAM</name>
<reference evidence="4 5" key="1">
    <citation type="journal article" date="2023" name="Arcadia Sci">
        <title>De novo assembly of a long-read Amblyomma americanum tick genome.</title>
        <authorList>
            <person name="Chou S."/>
            <person name="Poskanzer K.E."/>
            <person name="Rollins M."/>
            <person name="Thuy-Boun P.S."/>
        </authorList>
    </citation>
    <scope>NUCLEOTIDE SEQUENCE [LARGE SCALE GENOMIC DNA]</scope>
    <source>
        <strain evidence="4">F_SG_1</strain>
        <tissue evidence="4">Salivary glands</tissue>
    </source>
</reference>
<dbReference type="PANTHER" id="PTHR11786">
    <property type="entry name" value="N-HYDROXYARYLAMINE O-ACETYLTRANSFERASE"/>
    <property type="match status" value="1"/>
</dbReference>